<dbReference type="STRING" id="341036.SAMN05660649_01769"/>
<feature type="domain" description="FAD-binding PCMH-type" evidence="4">
    <location>
        <begin position="1"/>
        <end position="175"/>
    </location>
</feature>
<dbReference type="SUPFAM" id="SSF56176">
    <property type="entry name" value="FAD-binding/transporter-associated domain-like"/>
    <property type="match status" value="1"/>
</dbReference>
<dbReference type="EMBL" id="FOOX01000005">
    <property type="protein sequence ID" value="SFG47765.1"/>
    <property type="molecule type" value="Genomic_DNA"/>
</dbReference>
<reference evidence="6" key="1">
    <citation type="submission" date="2016-10" db="EMBL/GenBank/DDBJ databases">
        <authorList>
            <person name="Varghese N."/>
            <person name="Submissions S."/>
        </authorList>
    </citation>
    <scope>NUCLEOTIDE SEQUENCE [LARGE SCALE GENOMIC DNA]</scope>
    <source>
        <strain evidence="6">DSM 17038</strain>
    </source>
</reference>
<name>A0A1I2S4B0_9FIRM</name>
<dbReference type="SUPFAM" id="SSF55447">
    <property type="entry name" value="CO dehydrogenase flavoprotein C-terminal domain-like"/>
    <property type="match status" value="1"/>
</dbReference>
<dbReference type="RefSeq" id="WP_092470750.1">
    <property type="nucleotide sequence ID" value="NZ_FOOX01000005.1"/>
</dbReference>
<dbReference type="GO" id="GO:0016491">
    <property type="term" value="F:oxidoreductase activity"/>
    <property type="evidence" value="ECO:0007669"/>
    <property type="project" value="UniProtKB-KW"/>
</dbReference>
<keyword evidence="6" id="KW-1185">Reference proteome</keyword>
<dbReference type="InterPro" id="IPR036318">
    <property type="entry name" value="FAD-bd_PCMH-like_sf"/>
</dbReference>
<dbReference type="FunFam" id="3.30.465.10:FF:000017">
    <property type="entry name" value="Xanthine dehydrogenase, FAD binding subunit"/>
    <property type="match status" value="1"/>
</dbReference>
<accession>A0A1I2S4B0</accession>
<dbReference type="PANTHER" id="PTHR42659:SF2">
    <property type="entry name" value="XANTHINE DEHYDROGENASE SUBUNIT C-RELATED"/>
    <property type="match status" value="1"/>
</dbReference>
<evidence type="ECO:0000256" key="1">
    <source>
        <dbReference type="ARBA" id="ARBA00022630"/>
    </source>
</evidence>
<dbReference type="Pfam" id="PF03450">
    <property type="entry name" value="CO_deh_flav_C"/>
    <property type="match status" value="1"/>
</dbReference>
<dbReference type="AlphaFoldDB" id="A0A1I2S4B0"/>
<evidence type="ECO:0000256" key="3">
    <source>
        <dbReference type="ARBA" id="ARBA00023002"/>
    </source>
</evidence>
<dbReference type="InterPro" id="IPR051312">
    <property type="entry name" value="Diverse_Substr_Oxidored"/>
</dbReference>
<keyword evidence="1" id="KW-0285">Flavoprotein</keyword>
<keyword evidence="3" id="KW-0560">Oxidoreductase</keyword>
<gene>
    <name evidence="5" type="ORF">SAMN05660649_01769</name>
</gene>
<dbReference type="PROSITE" id="PS51387">
    <property type="entry name" value="FAD_PCMH"/>
    <property type="match status" value="1"/>
</dbReference>
<evidence type="ECO:0000259" key="4">
    <source>
        <dbReference type="PROSITE" id="PS51387"/>
    </source>
</evidence>
<dbReference type="SMART" id="SM01092">
    <property type="entry name" value="CO_deh_flav_C"/>
    <property type="match status" value="1"/>
</dbReference>
<dbReference type="Gene3D" id="3.30.465.10">
    <property type="match status" value="1"/>
</dbReference>
<dbReference type="OrthoDB" id="9789842at2"/>
<dbReference type="InterPro" id="IPR005107">
    <property type="entry name" value="CO_DH_flav_C"/>
</dbReference>
<evidence type="ECO:0000256" key="2">
    <source>
        <dbReference type="ARBA" id="ARBA00022827"/>
    </source>
</evidence>
<dbReference type="InterPro" id="IPR036683">
    <property type="entry name" value="CO_DH_flav_C_dom_sf"/>
</dbReference>
<dbReference type="InterPro" id="IPR016166">
    <property type="entry name" value="FAD-bd_PCMH"/>
</dbReference>
<evidence type="ECO:0000313" key="5">
    <source>
        <dbReference type="EMBL" id="SFG47765.1"/>
    </source>
</evidence>
<dbReference type="InterPro" id="IPR016167">
    <property type="entry name" value="FAD-bd_PCMH_sub1"/>
</dbReference>
<organism evidence="5 6">
    <name type="scientific">Desulfotruncus arcticus DSM 17038</name>
    <dbReference type="NCBI Taxonomy" id="1121424"/>
    <lineage>
        <taxon>Bacteria</taxon>
        <taxon>Bacillati</taxon>
        <taxon>Bacillota</taxon>
        <taxon>Clostridia</taxon>
        <taxon>Eubacteriales</taxon>
        <taxon>Desulfallaceae</taxon>
        <taxon>Desulfotruncus</taxon>
    </lineage>
</organism>
<dbReference type="Proteomes" id="UP000199337">
    <property type="component" value="Unassembled WGS sequence"/>
</dbReference>
<dbReference type="PANTHER" id="PTHR42659">
    <property type="entry name" value="XANTHINE DEHYDROGENASE SUBUNIT C-RELATED"/>
    <property type="match status" value="1"/>
</dbReference>
<dbReference type="InterPro" id="IPR002346">
    <property type="entry name" value="Mopterin_DH_FAD-bd"/>
</dbReference>
<dbReference type="Gene3D" id="3.30.43.10">
    <property type="entry name" value="Uridine Diphospho-n-acetylenolpyruvylglucosamine Reductase, domain 2"/>
    <property type="match status" value="1"/>
</dbReference>
<dbReference type="InterPro" id="IPR016169">
    <property type="entry name" value="FAD-bd_PCMH_sub2"/>
</dbReference>
<dbReference type="Gene3D" id="3.30.390.50">
    <property type="entry name" value="CO dehydrogenase flavoprotein, C-terminal domain"/>
    <property type="match status" value="1"/>
</dbReference>
<dbReference type="GO" id="GO:0071949">
    <property type="term" value="F:FAD binding"/>
    <property type="evidence" value="ECO:0007669"/>
    <property type="project" value="InterPro"/>
</dbReference>
<sequence>MRVMDYYQPAIVAEAAGYLSQAPHTTKILAGGTDLIIQLREGAIKPDYILDLGYIPELRGITEDDDRLVIGSMTTFTQIEQNPLIRKYLPVLAQAASSVGSPQIRNTGTLGGNLVNAAPAADTVIALLALDAQAVLTSSRGDREVAVVDLLAGINKTHVASDEIVSYMVLPIPTPSTYSTFVKLGRRKALAIARLNLGLVVSLEDNGEIGKVVLALGAVGTTAYRVRQVEEFLTGKQPQPEVFAAAGEIISQVVAEKLGARPTANYKRAIAKAALNRALAQIGTESGRW</sequence>
<protein>
    <submittedName>
        <fullName evidence="5">Carbon-monoxide dehydrogenase medium subunit</fullName>
    </submittedName>
</protein>
<keyword evidence="2" id="KW-0274">FAD</keyword>
<dbReference type="Pfam" id="PF00941">
    <property type="entry name" value="FAD_binding_5"/>
    <property type="match status" value="1"/>
</dbReference>
<proteinExistence type="predicted"/>
<evidence type="ECO:0000313" key="6">
    <source>
        <dbReference type="Proteomes" id="UP000199337"/>
    </source>
</evidence>